<dbReference type="Gene3D" id="2.180.10.10">
    <property type="entry name" value="RHS repeat-associated core"/>
    <property type="match status" value="1"/>
</dbReference>
<keyword evidence="2" id="KW-1185">Reference proteome</keyword>
<dbReference type="AlphaFoldDB" id="A0A1I5GSJ5"/>
<dbReference type="InterPro" id="IPR022385">
    <property type="entry name" value="Rhs_assc_core"/>
</dbReference>
<evidence type="ECO:0000313" key="2">
    <source>
        <dbReference type="Proteomes" id="UP000199036"/>
    </source>
</evidence>
<name>A0A1I5GSJ5_9FLAO</name>
<accession>A0A1I5GSJ5</accession>
<evidence type="ECO:0000313" key="1">
    <source>
        <dbReference type="EMBL" id="SFO38978.1"/>
    </source>
</evidence>
<reference evidence="2" key="1">
    <citation type="submission" date="2016-10" db="EMBL/GenBank/DDBJ databases">
        <authorList>
            <person name="Varghese N."/>
            <person name="Submissions S."/>
        </authorList>
    </citation>
    <scope>NUCLEOTIDE SEQUENCE [LARGE SCALE GENOMIC DNA]</scope>
    <source>
        <strain evidence="2">DS-12</strain>
    </source>
</reference>
<organism evidence="1 2">
    <name type="scientific">Paenimyroides ummariense</name>
    <dbReference type="NCBI Taxonomy" id="913024"/>
    <lineage>
        <taxon>Bacteria</taxon>
        <taxon>Pseudomonadati</taxon>
        <taxon>Bacteroidota</taxon>
        <taxon>Flavobacteriia</taxon>
        <taxon>Flavobacteriales</taxon>
        <taxon>Flavobacteriaceae</taxon>
        <taxon>Paenimyroides</taxon>
    </lineage>
</organism>
<sequence>MYEYGARNYDPSVGRFFNMDNYAEQYLDLTPYQYGANNPVYFIDVNGDYIYIMDKGIRYKFDSGKLFAKDDEGNWAEHTPKAGSFLEQVYMELKSMYEFSGGSTGRTGDGGNSFGKSLLTLFNNDKNNVDIWESSKFPSSYFRDIMGFFNDKGKNLLLLNLNEKIEYYSYNNTFYTSDLMFIIGHELGHALSFYYGIKNRSDEWFTPPGHRALKKDEFFALFIENQLLNQFNKPARINYFTKDDFNKFDQKTIDKGYIINSETGEYLKNVNKHLNDYKKSIPLN</sequence>
<gene>
    <name evidence="1" type="ORF">SAMN05421741_1496</name>
</gene>
<dbReference type="EMBL" id="FOVI01000049">
    <property type="protein sequence ID" value="SFO38978.1"/>
    <property type="molecule type" value="Genomic_DNA"/>
</dbReference>
<dbReference type="STRING" id="913024.SAMN05421741_1496"/>
<proteinExistence type="predicted"/>
<dbReference type="NCBIfam" id="TIGR03696">
    <property type="entry name" value="Rhs_assc_core"/>
    <property type="match status" value="1"/>
</dbReference>
<protein>
    <submittedName>
        <fullName evidence="1">RHS repeat-associated core domain-containing protein</fullName>
    </submittedName>
</protein>
<dbReference type="Proteomes" id="UP000199036">
    <property type="component" value="Unassembled WGS sequence"/>
</dbReference>